<dbReference type="InterPro" id="IPR012334">
    <property type="entry name" value="Pectin_lyas_fold"/>
</dbReference>
<dbReference type="Proteomes" id="UP001341840">
    <property type="component" value="Unassembled WGS sequence"/>
</dbReference>
<evidence type="ECO:0000256" key="5">
    <source>
        <dbReference type="ARBA" id="ARBA00022801"/>
    </source>
</evidence>
<feature type="chain" id="PRO_5046119519" description="Polygalacturonase" evidence="10">
    <location>
        <begin position="25"/>
        <end position="396"/>
    </location>
</feature>
<keyword evidence="3" id="KW-0134">Cell wall</keyword>
<evidence type="ECO:0008006" key="13">
    <source>
        <dbReference type="Google" id="ProtNLM"/>
    </source>
</evidence>
<evidence type="ECO:0000256" key="1">
    <source>
        <dbReference type="ARBA" id="ARBA00004191"/>
    </source>
</evidence>
<evidence type="ECO:0000256" key="9">
    <source>
        <dbReference type="RuleBase" id="RU361169"/>
    </source>
</evidence>
<evidence type="ECO:0000256" key="6">
    <source>
        <dbReference type="ARBA" id="ARBA00023295"/>
    </source>
</evidence>
<evidence type="ECO:0000256" key="10">
    <source>
        <dbReference type="SAM" id="SignalP"/>
    </source>
</evidence>
<dbReference type="SUPFAM" id="SSF51126">
    <property type="entry name" value="Pectin lyase-like"/>
    <property type="match status" value="1"/>
</dbReference>
<dbReference type="Gene3D" id="2.160.20.10">
    <property type="entry name" value="Single-stranded right-handed beta-helix, Pectin lyase-like"/>
    <property type="match status" value="1"/>
</dbReference>
<organism evidence="11 12">
    <name type="scientific">Stylosanthes scabra</name>
    <dbReference type="NCBI Taxonomy" id="79078"/>
    <lineage>
        <taxon>Eukaryota</taxon>
        <taxon>Viridiplantae</taxon>
        <taxon>Streptophyta</taxon>
        <taxon>Embryophyta</taxon>
        <taxon>Tracheophyta</taxon>
        <taxon>Spermatophyta</taxon>
        <taxon>Magnoliopsida</taxon>
        <taxon>eudicotyledons</taxon>
        <taxon>Gunneridae</taxon>
        <taxon>Pentapetalae</taxon>
        <taxon>rosids</taxon>
        <taxon>fabids</taxon>
        <taxon>Fabales</taxon>
        <taxon>Fabaceae</taxon>
        <taxon>Papilionoideae</taxon>
        <taxon>50 kb inversion clade</taxon>
        <taxon>dalbergioids sensu lato</taxon>
        <taxon>Dalbergieae</taxon>
        <taxon>Pterocarpus clade</taxon>
        <taxon>Stylosanthes</taxon>
    </lineage>
</organism>
<name>A0ABU6Z8E4_9FABA</name>
<dbReference type="InterPro" id="IPR006626">
    <property type="entry name" value="PbH1"/>
</dbReference>
<sequence>MESLVTSTLLILSIASCMLWVANGDGSVNLLNFGAKGDGQSDDTQAFQEGWDAICKSNNGPNTLVVPAGRTFVIGQLWLSGPCKSNSVQIQILGNIQALTKANWKGPCSRRWLSFRGVNNLHINGQGTIDGQGQSWWENTNGGCNAAPTATVYERCDGLKIDGITYKNGPKFHLHVVHSEDVSISNVNIFAPQHSHNTDGIDLTNARQVNIHDCTIGTGDDCIAIKGGTRFVNISNVICGPGHGISVGSLGEGGEEESVNDVNVWNCTINGTFGGVKVKTWPGGKGHANAISFKHITVINASFPVMIDQHYNHSSDQGGSAVRVSDITFSDVHGTCSSDQAVILDCSDSIACSNIKLDQINIKASNPSRPAIAKCNNAKGTATDILSPSITCLSSS</sequence>
<comment type="subcellular location">
    <subcellularLocation>
        <location evidence="1">Secreted</location>
        <location evidence="1">Cell wall</location>
    </subcellularLocation>
</comment>
<evidence type="ECO:0000256" key="3">
    <source>
        <dbReference type="ARBA" id="ARBA00022512"/>
    </source>
</evidence>
<gene>
    <name evidence="11" type="ORF">PIB30_023277</name>
</gene>
<dbReference type="InterPro" id="IPR000743">
    <property type="entry name" value="Glyco_hydro_28"/>
</dbReference>
<protein>
    <recommendedName>
        <fullName evidence="13">Polygalacturonase</fullName>
    </recommendedName>
</protein>
<evidence type="ECO:0000313" key="11">
    <source>
        <dbReference type="EMBL" id="MED6218036.1"/>
    </source>
</evidence>
<dbReference type="SMART" id="SM00710">
    <property type="entry name" value="PbH1"/>
    <property type="match status" value="5"/>
</dbReference>
<dbReference type="EMBL" id="JASCZI010271941">
    <property type="protein sequence ID" value="MED6218036.1"/>
    <property type="molecule type" value="Genomic_DNA"/>
</dbReference>
<evidence type="ECO:0000256" key="2">
    <source>
        <dbReference type="ARBA" id="ARBA00008834"/>
    </source>
</evidence>
<comment type="similarity">
    <text evidence="2 9">Belongs to the glycosyl hydrolase 28 family.</text>
</comment>
<keyword evidence="12" id="KW-1185">Reference proteome</keyword>
<evidence type="ECO:0000256" key="7">
    <source>
        <dbReference type="ARBA" id="ARBA00023316"/>
    </source>
</evidence>
<keyword evidence="10" id="KW-0732">Signal</keyword>
<evidence type="ECO:0000256" key="4">
    <source>
        <dbReference type="ARBA" id="ARBA00022525"/>
    </source>
</evidence>
<accession>A0ABU6Z8E4</accession>
<evidence type="ECO:0000256" key="8">
    <source>
        <dbReference type="PROSITE-ProRule" id="PRU10052"/>
    </source>
</evidence>
<evidence type="ECO:0000313" key="12">
    <source>
        <dbReference type="Proteomes" id="UP001341840"/>
    </source>
</evidence>
<proteinExistence type="inferred from homology"/>
<dbReference type="PANTHER" id="PTHR31375">
    <property type="match status" value="1"/>
</dbReference>
<keyword evidence="4" id="KW-0964">Secreted</keyword>
<feature type="signal peptide" evidence="10">
    <location>
        <begin position="1"/>
        <end position="24"/>
    </location>
</feature>
<keyword evidence="5 9" id="KW-0378">Hydrolase</keyword>
<comment type="caution">
    <text evidence="11">The sequence shown here is derived from an EMBL/GenBank/DDBJ whole genome shotgun (WGS) entry which is preliminary data.</text>
</comment>
<keyword evidence="6 9" id="KW-0326">Glycosidase</keyword>
<dbReference type="InterPro" id="IPR011050">
    <property type="entry name" value="Pectin_lyase_fold/virulence"/>
</dbReference>
<keyword evidence="7" id="KW-0961">Cell wall biogenesis/degradation</keyword>
<dbReference type="Pfam" id="PF00295">
    <property type="entry name" value="Glyco_hydro_28"/>
    <property type="match status" value="1"/>
</dbReference>
<dbReference type="PROSITE" id="PS00502">
    <property type="entry name" value="POLYGALACTURONASE"/>
    <property type="match status" value="1"/>
</dbReference>
<feature type="active site" evidence="8">
    <location>
        <position position="243"/>
    </location>
</feature>
<reference evidence="11 12" key="1">
    <citation type="journal article" date="2023" name="Plants (Basel)">
        <title>Bridging the Gap: Combining Genomics and Transcriptomics Approaches to Understand Stylosanthes scabra, an Orphan Legume from the Brazilian Caatinga.</title>
        <authorList>
            <person name="Ferreira-Neto J.R.C."/>
            <person name="da Silva M.D."/>
            <person name="Binneck E."/>
            <person name="de Melo N.F."/>
            <person name="da Silva R.H."/>
            <person name="de Melo A.L.T.M."/>
            <person name="Pandolfi V."/>
            <person name="Bustamante F.O."/>
            <person name="Brasileiro-Vidal A.C."/>
            <person name="Benko-Iseppon A.M."/>
        </authorList>
    </citation>
    <scope>NUCLEOTIDE SEQUENCE [LARGE SCALE GENOMIC DNA]</scope>
    <source>
        <tissue evidence="11">Leaves</tissue>
    </source>
</reference>